<dbReference type="SMART" id="SM00317">
    <property type="entry name" value="SET"/>
    <property type="match status" value="1"/>
</dbReference>
<dbReference type="GO" id="GO:0045814">
    <property type="term" value="P:negative regulation of gene expression, epigenetic"/>
    <property type="evidence" value="ECO:0007669"/>
    <property type="project" value="TreeGrafter"/>
</dbReference>
<keyword evidence="9" id="KW-1185">Reference proteome</keyword>
<evidence type="ECO:0000256" key="3">
    <source>
        <dbReference type="ARBA" id="ARBA00022691"/>
    </source>
</evidence>
<dbReference type="Gene3D" id="2.170.270.10">
    <property type="entry name" value="SET domain"/>
    <property type="match status" value="1"/>
</dbReference>
<keyword evidence="3" id="KW-0949">S-adenosyl-L-methionine</keyword>
<dbReference type="SUPFAM" id="SSF82199">
    <property type="entry name" value="SET domain"/>
    <property type="match status" value="1"/>
</dbReference>
<dbReference type="OrthoDB" id="438641at2759"/>
<evidence type="ECO:0000259" key="7">
    <source>
        <dbReference type="PROSITE" id="PS50280"/>
    </source>
</evidence>
<evidence type="ECO:0000256" key="2">
    <source>
        <dbReference type="ARBA" id="ARBA00022679"/>
    </source>
</evidence>
<dbReference type="STRING" id="857566.A0A1E3PNF1"/>
<dbReference type="Gene3D" id="1.10.220.160">
    <property type="match status" value="1"/>
</dbReference>
<name>A0A1E3PNF1_9ASCO</name>
<dbReference type="AlphaFoldDB" id="A0A1E3PNF1"/>
<sequence>MTVKELESGIFRLDVDDSVELPAEVPRVPYEREIVQAVIDLWKSDPSTESLGIPKLHALIKELNPSWQVSPNRIKTLLKSHGLSNTQQHFQYVSQITSFPREDLTLPPGVGLKVTKNKGKCLYAIKSFKEGQEIWSEEPMFLIAPIDHISLMRTNLACVKCSRPFQSRLKGSSISTIASVTCSACSGRWCSPKCKKSDTIHAGLYHKSMNSKSISKDSWLKFEQYCLNNQWQAAYSLGIITANIKRDPSGELQKSFDSMARVRQDVRQKAVEAPGASSVFGGSLTENMWQEGYRLLLAAFPGHELSYDEFMFQLGAVNINNLDHCLFLIQSHLNHSCDPNVSVKILSRNGGIKVTAKRDIKAGEEFFTSYVNPKHELSERKYELRINWGFLCGCTRCKKEEKETKDAIEAGIPVMTTERSRRKSVRFDEGKPTIQK</sequence>
<feature type="domain" description="SET" evidence="7">
    <location>
        <begin position="108"/>
        <end position="371"/>
    </location>
</feature>
<reference evidence="8 9" key="1">
    <citation type="journal article" date="2016" name="Proc. Natl. Acad. Sci. U.S.A.">
        <title>Comparative genomics of biotechnologically important yeasts.</title>
        <authorList>
            <person name="Riley R."/>
            <person name="Haridas S."/>
            <person name="Wolfe K.H."/>
            <person name="Lopes M.R."/>
            <person name="Hittinger C.T."/>
            <person name="Goeker M."/>
            <person name="Salamov A.A."/>
            <person name="Wisecaver J.H."/>
            <person name="Long T.M."/>
            <person name="Calvey C.H."/>
            <person name="Aerts A.L."/>
            <person name="Barry K.W."/>
            <person name="Choi C."/>
            <person name="Clum A."/>
            <person name="Coughlan A.Y."/>
            <person name="Deshpande S."/>
            <person name="Douglass A.P."/>
            <person name="Hanson S.J."/>
            <person name="Klenk H.-P."/>
            <person name="LaButti K.M."/>
            <person name="Lapidus A."/>
            <person name="Lindquist E.A."/>
            <person name="Lipzen A.M."/>
            <person name="Meier-Kolthoff J.P."/>
            <person name="Ohm R.A."/>
            <person name="Otillar R.P."/>
            <person name="Pangilinan J.L."/>
            <person name="Peng Y."/>
            <person name="Rokas A."/>
            <person name="Rosa C.A."/>
            <person name="Scheuner C."/>
            <person name="Sibirny A.A."/>
            <person name="Slot J.C."/>
            <person name="Stielow J.B."/>
            <person name="Sun H."/>
            <person name="Kurtzman C.P."/>
            <person name="Blackwell M."/>
            <person name="Grigoriev I.V."/>
            <person name="Jeffries T.W."/>
        </authorList>
    </citation>
    <scope>NUCLEOTIDE SEQUENCE [LARGE SCALE GENOMIC DNA]</scope>
    <source>
        <strain evidence="8 9">DSM 6958</strain>
    </source>
</reference>
<accession>A0A1E3PNF1</accession>
<keyword evidence="2" id="KW-0808">Transferase</keyword>
<gene>
    <name evidence="8" type="ORF">NADFUDRAFT_50392</name>
</gene>
<evidence type="ECO:0000256" key="1">
    <source>
        <dbReference type="ARBA" id="ARBA00022603"/>
    </source>
</evidence>
<evidence type="ECO:0000256" key="4">
    <source>
        <dbReference type="ARBA" id="ARBA00042380"/>
    </source>
</evidence>
<organism evidence="8 9">
    <name type="scientific">Nadsonia fulvescens var. elongata DSM 6958</name>
    <dbReference type="NCBI Taxonomy" id="857566"/>
    <lineage>
        <taxon>Eukaryota</taxon>
        <taxon>Fungi</taxon>
        <taxon>Dikarya</taxon>
        <taxon>Ascomycota</taxon>
        <taxon>Saccharomycotina</taxon>
        <taxon>Dipodascomycetes</taxon>
        <taxon>Dipodascales</taxon>
        <taxon>Dipodascales incertae sedis</taxon>
        <taxon>Nadsonia</taxon>
    </lineage>
</organism>
<dbReference type="Gene3D" id="6.10.140.2220">
    <property type="match status" value="1"/>
</dbReference>
<keyword evidence="1" id="KW-0489">Methyltransferase</keyword>
<evidence type="ECO:0000313" key="9">
    <source>
        <dbReference type="Proteomes" id="UP000095009"/>
    </source>
</evidence>
<dbReference type="CDD" id="cd20071">
    <property type="entry name" value="SET_SMYD"/>
    <property type="match status" value="1"/>
</dbReference>
<dbReference type="EMBL" id="KV454408">
    <property type="protein sequence ID" value="ODQ66472.1"/>
    <property type="molecule type" value="Genomic_DNA"/>
</dbReference>
<dbReference type="GO" id="GO:0032259">
    <property type="term" value="P:methylation"/>
    <property type="evidence" value="ECO:0007669"/>
    <property type="project" value="UniProtKB-KW"/>
</dbReference>
<dbReference type="Pfam" id="PF00856">
    <property type="entry name" value="SET"/>
    <property type="match status" value="1"/>
</dbReference>
<dbReference type="InterPro" id="IPR001214">
    <property type="entry name" value="SET_dom"/>
</dbReference>
<comment type="catalytic activity">
    <reaction evidence="6">
        <text>L-lysyl-[histone] + S-adenosyl-L-methionine = N(6)-methyl-L-lysyl-[histone] + S-adenosyl-L-homocysteine + H(+)</text>
        <dbReference type="Rhea" id="RHEA:10024"/>
        <dbReference type="Rhea" id="RHEA-COMP:9845"/>
        <dbReference type="Rhea" id="RHEA-COMP:9846"/>
        <dbReference type="ChEBI" id="CHEBI:15378"/>
        <dbReference type="ChEBI" id="CHEBI:29969"/>
        <dbReference type="ChEBI" id="CHEBI:57856"/>
        <dbReference type="ChEBI" id="CHEBI:59789"/>
        <dbReference type="ChEBI" id="CHEBI:61929"/>
    </reaction>
    <physiologicalReaction direction="left-to-right" evidence="6">
        <dbReference type="Rhea" id="RHEA:10025"/>
    </physiologicalReaction>
</comment>
<dbReference type="PANTHER" id="PTHR46402:SF2">
    <property type="entry name" value="HISTONE-LYSINE N-TRIMETHYLTRANSFERASE SMYD5"/>
    <property type="match status" value="1"/>
</dbReference>
<dbReference type="PROSITE" id="PS50280">
    <property type="entry name" value="SET"/>
    <property type="match status" value="1"/>
</dbReference>
<evidence type="ECO:0000256" key="6">
    <source>
        <dbReference type="ARBA" id="ARBA00048619"/>
    </source>
</evidence>
<dbReference type="GO" id="GO:0042799">
    <property type="term" value="F:histone H4K20 methyltransferase activity"/>
    <property type="evidence" value="ECO:0007669"/>
    <property type="project" value="TreeGrafter"/>
</dbReference>
<proteinExistence type="predicted"/>
<protein>
    <recommendedName>
        <fullName evidence="5">Histone-lysine N-methyltransferase SET5</fullName>
    </recommendedName>
    <alternativeName>
        <fullName evidence="4">SET domain-containing protein 5</fullName>
    </alternativeName>
</protein>
<evidence type="ECO:0000313" key="8">
    <source>
        <dbReference type="EMBL" id="ODQ66472.1"/>
    </source>
</evidence>
<dbReference type="InterPro" id="IPR046341">
    <property type="entry name" value="SET_dom_sf"/>
</dbReference>
<dbReference type="PANTHER" id="PTHR46402">
    <property type="entry name" value="SET AND MYND DOMAIN-CONTAINING PROTEIN 5"/>
    <property type="match status" value="1"/>
</dbReference>
<dbReference type="Proteomes" id="UP000095009">
    <property type="component" value="Unassembled WGS sequence"/>
</dbReference>
<evidence type="ECO:0000256" key="5">
    <source>
        <dbReference type="ARBA" id="ARBA00044528"/>
    </source>
</evidence>